<keyword evidence="4" id="KW-1185">Reference proteome</keyword>
<dbReference type="AlphaFoldDB" id="A0AA39LN50"/>
<accession>A0AA39LN50</accession>
<keyword evidence="2" id="KW-0812">Transmembrane</keyword>
<dbReference type="EMBL" id="JAUCMV010000004">
    <property type="protein sequence ID" value="KAK0403144.1"/>
    <property type="molecule type" value="Genomic_DNA"/>
</dbReference>
<reference evidence="3" key="1">
    <citation type="submission" date="2023-06" db="EMBL/GenBank/DDBJ databases">
        <title>Genomic analysis of the entomopathogenic nematode Steinernema hermaphroditum.</title>
        <authorList>
            <person name="Schwarz E.M."/>
            <person name="Heppert J.K."/>
            <person name="Baniya A."/>
            <person name="Schwartz H.T."/>
            <person name="Tan C.-H."/>
            <person name="Antoshechkin I."/>
            <person name="Sternberg P.W."/>
            <person name="Goodrich-Blair H."/>
            <person name="Dillman A.R."/>
        </authorList>
    </citation>
    <scope>NUCLEOTIDE SEQUENCE</scope>
    <source>
        <strain evidence="3">PS9179</strain>
        <tissue evidence="3">Whole animal</tissue>
    </source>
</reference>
<feature type="transmembrane region" description="Helical" evidence="2">
    <location>
        <begin position="65"/>
        <end position="90"/>
    </location>
</feature>
<evidence type="ECO:0000256" key="1">
    <source>
        <dbReference type="SAM" id="MobiDB-lite"/>
    </source>
</evidence>
<proteinExistence type="predicted"/>
<evidence type="ECO:0000313" key="4">
    <source>
        <dbReference type="Proteomes" id="UP001175271"/>
    </source>
</evidence>
<keyword evidence="2" id="KW-0472">Membrane</keyword>
<keyword evidence="2" id="KW-1133">Transmembrane helix</keyword>
<gene>
    <name evidence="3" type="ORF">QR680_016745</name>
</gene>
<evidence type="ECO:0000313" key="3">
    <source>
        <dbReference type="EMBL" id="KAK0403144.1"/>
    </source>
</evidence>
<feature type="compositionally biased region" description="Polar residues" evidence="1">
    <location>
        <begin position="1"/>
        <end position="14"/>
    </location>
</feature>
<evidence type="ECO:0000256" key="2">
    <source>
        <dbReference type="SAM" id="Phobius"/>
    </source>
</evidence>
<comment type="caution">
    <text evidence="3">The sequence shown here is derived from an EMBL/GenBank/DDBJ whole genome shotgun (WGS) entry which is preliminary data.</text>
</comment>
<organism evidence="3 4">
    <name type="scientific">Steinernema hermaphroditum</name>
    <dbReference type="NCBI Taxonomy" id="289476"/>
    <lineage>
        <taxon>Eukaryota</taxon>
        <taxon>Metazoa</taxon>
        <taxon>Ecdysozoa</taxon>
        <taxon>Nematoda</taxon>
        <taxon>Chromadorea</taxon>
        <taxon>Rhabditida</taxon>
        <taxon>Tylenchina</taxon>
        <taxon>Panagrolaimomorpha</taxon>
        <taxon>Strongyloidoidea</taxon>
        <taxon>Steinernematidae</taxon>
        <taxon>Steinernema</taxon>
    </lineage>
</organism>
<dbReference type="Proteomes" id="UP001175271">
    <property type="component" value="Unassembled WGS sequence"/>
</dbReference>
<protein>
    <submittedName>
        <fullName evidence="3">Uncharacterized protein</fullName>
    </submittedName>
</protein>
<feature type="region of interest" description="Disordered" evidence="1">
    <location>
        <begin position="1"/>
        <end position="29"/>
    </location>
</feature>
<sequence>MESLSQLPSTSAACRQQLPPQAECQSPRPTKIQIEVSPREEVHVTANSYCLQRLHPKHPVRPRHVGLTVFVVALGLVAGAAVVLLIVLMARERKGGFNHHYVVVR</sequence>
<name>A0AA39LN50_9BILA</name>